<dbReference type="InterPro" id="IPR017452">
    <property type="entry name" value="GPCR_Rhodpsn_7TM"/>
</dbReference>
<feature type="compositionally biased region" description="Pro residues" evidence="9">
    <location>
        <begin position="369"/>
        <end position="378"/>
    </location>
</feature>
<dbReference type="FunCoup" id="A0A6J2V2Z7">
    <property type="interactions" value="25"/>
</dbReference>
<dbReference type="GO" id="GO:0019957">
    <property type="term" value="F:C-C chemokine binding"/>
    <property type="evidence" value="ECO:0007669"/>
    <property type="project" value="TreeGrafter"/>
</dbReference>
<evidence type="ECO:0000313" key="13">
    <source>
        <dbReference type="RefSeq" id="XP_030626142.1"/>
    </source>
</evidence>
<proteinExistence type="inferred from homology"/>
<dbReference type="CTD" id="2826"/>
<feature type="domain" description="G-protein coupled receptors family 1 profile" evidence="11">
    <location>
        <begin position="59"/>
        <end position="313"/>
    </location>
</feature>
<reference evidence="13" key="1">
    <citation type="submission" date="2025-08" db="UniProtKB">
        <authorList>
            <consortium name="RefSeq"/>
        </authorList>
    </citation>
    <scope>IDENTIFICATION</scope>
</reference>
<keyword evidence="7 8" id="KW-0807">Transducer</keyword>
<dbReference type="GO" id="GO:0006955">
    <property type="term" value="P:immune response"/>
    <property type="evidence" value="ECO:0007669"/>
    <property type="project" value="TreeGrafter"/>
</dbReference>
<feature type="transmembrane region" description="Helical" evidence="10">
    <location>
        <begin position="164"/>
        <end position="183"/>
    </location>
</feature>
<dbReference type="InterPro" id="IPR050119">
    <property type="entry name" value="CCR1-9-like"/>
</dbReference>
<feature type="compositionally biased region" description="Low complexity" evidence="9">
    <location>
        <begin position="350"/>
        <end position="365"/>
    </location>
</feature>
<feature type="transmembrane region" description="Helical" evidence="10">
    <location>
        <begin position="48"/>
        <end position="70"/>
    </location>
</feature>
<feature type="transmembrane region" description="Helical" evidence="10">
    <location>
        <begin position="211"/>
        <end position="235"/>
    </location>
</feature>
<dbReference type="GO" id="GO:0060326">
    <property type="term" value="P:cell chemotaxis"/>
    <property type="evidence" value="ECO:0007669"/>
    <property type="project" value="TreeGrafter"/>
</dbReference>
<keyword evidence="5 10" id="KW-0472">Membrane</keyword>
<evidence type="ECO:0000256" key="6">
    <source>
        <dbReference type="ARBA" id="ARBA00023170"/>
    </source>
</evidence>
<keyword evidence="6 8" id="KW-0675">Receptor</keyword>
<dbReference type="PRINTS" id="PR00237">
    <property type="entry name" value="GPCRRHODOPSN"/>
</dbReference>
<evidence type="ECO:0000256" key="2">
    <source>
        <dbReference type="ARBA" id="ARBA00022692"/>
    </source>
</evidence>
<feature type="transmembrane region" description="Helical" evidence="10">
    <location>
        <begin position="82"/>
        <end position="101"/>
    </location>
</feature>
<dbReference type="InterPro" id="IPR000276">
    <property type="entry name" value="GPCR_Rhodpsn"/>
</dbReference>
<dbReference type="OrthoDB" id="8957211at2759"/>
<organism evidence="12 13">
    <name type="scientific">Chanos chanos</name>
    <name type="common">Milkfish</name>
    <name type="synonym">Mugil chanos</name>
    <dbReference type="NCBI Taxonomy" id="29144"/>
    <lineage>
        <taxon>Eukaryota</taxon>
        <taxon>Metazoa</taxon>
        <taxon>Chordata</taxon>
        <taxon>Craniata</taxon>
        <taxon>Vertebrata</taxon>
        <taxon>Euteleostomi</taxon>
        <taxon>Actinopterygii</taxon>
        <taxon>Neopterygii</taxon>
        <taxon>Teleostei</taxon>
        <taxon>Ostariophysi</taxon>
        <taxon>Gonorynchiformes</taxon>
        <taxon>Chanidae</taxon>
        <taxon>Chanos</taxon>
    </lineage>
</organism>
<dbReference type="SUPFAM" id="SSF81321">
    <property type="entry name" value="Family A G protein-coupled receptor-like"/>
    <property type="match status" value="1"/>
</dbReference>
<dbReference type="RefSeq" id="XP_030626142.1">
    <property type="nucleotide sequence ID" value="XM_030770282.1"/>
</dbReference>
<name>A0A6J2V2Z7_CHACN</name>
<comment type="similarity">
    <text evidence="8">Belongs to the G-protein coupled receptor 1 family.</text>
</comment>
<feature type="transmembrane region" description="Helical" evidence="10">
    <location>
        <begin position="121"/>
        <end position="143"/>
    </location>
</feature>
<dbReference type="GO" id="GO:0007204">
    <property type="term" value="P:positive regulation of cytosolic calcium ion concentration"/>
    <property type="evidence" value="ECO:0007669"/>
    <property type="project" value="TreeGrafter"/>
</dbReference>
<dbReference type="GO" id="GO:0009897">
    <property type="term" value="C:external side of plasma membrane"/>
    <property type="evidence" value="ECO:0007669"/>
    <property type="project" value="TreeGrafter"/>
</dbReference>
<dbReference type="Proteomes" id="UP000504632">
    <property type="component" value="Chromosome 3"/>
</dbReference>
<keyword evidence="3 10" id="KW-1133">Transmembrane helix</keyword>
<evidence type="ECO:0000256" key="8">
    <source>
        <dbReference type="RuleBase" id="RU000688"/>
    </source>
</evidence>
<comment type="subcellular location">
    <subcellularLocation>
        <location evidence="1">Membrane</location>
    </subcellularLocation>
</comment>
<dbReference type="GeneID" id="115808797"/>
<dbReference type="Pfam" id="PF00001">
    <property type="entry name" value="7tm_1"/>
    <property type="match status" value="1"/>
</dbReference>
<keyword evidence="12" id="KW-1185">Reference proteome</keyword>
<dbReference type="PANTHER" id="PTHR10489">
    <property type="entry name" value="CELL ADHESION MOLECULE"/>
    <property type="match status" value="1"/>
</dbReference>
<evidence type="ECO:0000256" key="1">
    <source>
        <dbReference type="ARBA" id="ARBA00004370"/>
    </source>
</evidence>
<evidence type="ECO:0000256" key="4">
    <source>
        <dbReference type="ARBA" id="ARBA00023040"/>
    </source>
</evidence>
<keyword evidence="4 8" id="KW-0297">G-protein coupled receptor</keyword>
<dbReference type="Gene3D" id="1.20.1070.10">
    <property type="entry name" value="Rhodopsin 7-helix transmembrane proteins"/>
    <property type="match status" value="1"/>
</dbReference>
<dbReference type="GO" id="GO:0019722">
    <property type="term" value="P:calcium-mediated signaling"/>
    <property type="evidence" value="ECO:0007669"/>
    <property type="project" value="TreeGrafter"/>
</dbReference>
<dbReference type="PANTHER" id="PTHR10489:SF735">
    <property type="entry name" value="C-C CHEMOKINE RECEPTOR TYPE 10"/>
    <property type="match status" value="1"/>
</dbReference>
<accession>A0A6J2V2Z7</accession>
<feature type="transmembrane region" description="Helical" evidence="10">
    <location>
        <begin position="255"/>
        <end position="280"/>
    </location>
</feature>
<evidence type="ECO:0000313" key="12">
    <source>
        <dbReference type="Proteomes" id="UP000504632"/>
    </source>
</evidence>
<dbReference type="AlphaFoldDB" id="A0A6J2V2Z7"/>
<sequence length="414" mass="45928">METDYEYDGTTLQYDLYIDYSTNTDGLESPCEGSSGQEVTIKVFQTTISVVVFLLGVIGNSLVIATFALYRRLRLRSMTDVFLLYLALSDLLLLLTLPLQTAETLMGEWLFGVSACRFNRGMYAVNTYSGLLLLACISSDRYLVVVRARTAHKLRPSMLRYSKLSALLIALISVVLSLPDIIFSSAQEQIGGKKRCDMSVWMEGASESMKLWVRGAQIAGFCVPFAIMLACYCAIGRVLAQGRALAWRRQRTLRLMVALVVLFLLFQLPYTIVLSLRVATPILDCGQWSGMHLLEEVTRSLAYVRCCLNPILYALVGLRFRNDVLRLLHDAGCVCVPWLGARPDTYSSITPSSPAPTTLAPVSSTYMPPKTPALPPQSPTDVATGTQQSSRMFFFPSSTHPLSNEMPHIGWGQR</sequence>
<keyword evidence="2 8" id="KW-0812">Transmembrane</keyword>
<evidence type="ECO:0000256" key="5">
    <source>
        <dbReference type="ARBA" id="ARBA00023136"/>
    </source>
</evidence>
<protein>
    <submittedName>
        <fullName evidence="13">C-C chemokine receptor type 10</fullName>
    </submittedName>
</protein>
<evidence type="ECO:0000256" key="3">
    <source>
        <dbReference type="ARBA" id="ARBA00022989"/>
    </source>
</evidence>
<dbReference type="PROSITE" id="PS00237">
    <property type="entry name" value="G_PROTEIN_RECEP_F1_1"/>
    <property type="match status" value="1"/>
</dbReference>
<dbReference type="GO" id="GO:0016493">
    <property type="term" value="F:C-C chemokine receptor activity"/>
    <property type="evidence" value="ECO:0007669"/>
    <property type="project" value="TreeGrafter"/>
</dbReference>
<feature type="region of interest" description="Disordered" evidence="9">
    <location>
        <begin position="350"/>
        <end position="386"/>
    </location>
</feature>
<dbReference type="PROSITE" id="PS50262">
    <property type="entry name" value="G_PROTEIN_RECEP_F1_2"/>
    <property type="match status" value="1"/>
</dbReference>
<evidence type="ECO:0000256" key="9">
    <source>
        <dbReference type="SAM" id="MobiDB-lite"/>
    </source>
</evidence>
<evidence type="ECO:0000259" key="11">
    <source>
        <dbReference type="PROSITE" id="PS50262"/>
    </source>
</evidence>
<dbReference type="InParanoid" id="A0A6J2V2Z7"/>
<evidence type="ECO:0000256" key="10">
    <source>
        <dbReference type="SAM" id="Phobius"/>
    </source>
</evidence>
<gene>
    <name evidence="13" type="primary">ccr10</name>
</gene>
<evidence type="ECO:0000256" key="7">
    <source>
        <dbReference type="ARBA" id="ARBA00023224"/>
    </source>
</evidence>